<protein>
    <submittedName>
        <fullName evidence="2">Uncharacterized protein</fullName>
    </submittedName>
</protein>
<feature type="compositionally biased region" description="Basic residues" evidence="1">
    <location>
        <begin position="32"/>
        <end position="43"/>
    </location>
</feature>
<accession>A0A173GAY1</accession>
<organism evidence="2">
    <name type="scientific">Escherichia phage UFV-AREG1</name>
    <dbReference type="NCBI Taxonomy" id="1837867"/>
    <lineage>
        <taxon>Viruses</taxon>
        <taxon>Duplodnaviria</taxon>
        <taxon>Heunggongvirae</taxon>
        <taxon>Uroviricota</taxon>
        <taxon>Caudoviricetes</taxon>
        <taxon>Pantevenvirales</taxon>
        <taxon>Straboviridae</taxon>
        <taxon>Tevenvirinae</taxon>
        <taxon>Tequatrovirus</taxon>
        <taxon>Tequatrovirus ufvareg1</taxon>
    </lineage>
</organism>
<name>A0A173GAY1_9CAUD</name>
<dbReference type="EMBL" id="KX009778">
    <property type="protein sequence ID" value="ANH50410.1"/>
    <property type="molecule type" value="Genomic_DNA"/>
</dbReference>
<gene>
    <name evidence="2" type="ORF">AREG1_g267</name>
</gene>
<sequence length="58" mass="6647">MTHKNNIKSSVAEYYAKNGRSKEHVQNNINSRKSKKQVTKRTVLHPGPLTKQHGYILS</sequence>
<feature type="region of interest" description="Disordered" evidence="1">
    <location>
        <begin position="17"/>
        <end position="58"/>
    </location>
</feature>
<proteinExistence type="predicted"/>
<reference evidence="2" key="1">
    <citation type="submission" date="2016-08" db="EMBL/GenBank/DDBJ databases">
        <authorList>
            <person name="Seilhamer J.J."/>
        </authorList>
    </citation>
    <scope>NUCLEOTIDE SEQUENCE [LARGE SCALE GENOMIC DNA]</scope>
</reference>
<evidence type="ECO:0000256" key="1">
    <source>
        <dbReference type="SAM" id="MobiDB-lite"/>
    </source>
</evidence>
<evidence type="ECO:0000313" key="2">
    <source>
        <dbReference type="EMBL" id="ANH50410.1"/>
    </source>
</evidence>